<feature type="transmembrane region" description="Helical" evidence="2">
    <location>
        <begin position="310"/>
        <end position="335"/>
    </location>
</feature>
<dbReference type="AlphaFoldDB" id="A0A7X3JYU6"/>
<keyword evidence="2" id="KW-1133">Transmembrane helix</keyword>
<name>A0A7X3JYU6_9BACL</name>
<evidence type="ECO:0000256" key="1">
    <source>
        <dbReference type="SAM" id="MobiDB-lite"/>
    </source>
</evidence>
<keyword evidence="2" id="KW-0472">Membrane</keyword>
<evidence type="ECO:0000313" key="5">
    <source>
        <dbReference type="Proteomes" id="UP000490800"/>
    </source>
</evidence>
<proteinExistence type="predicted"/>
<evidence type="ECO:0000313" key="4">
    <source>
        <dbReference type="EMBL" id="MVO99377.1"/>
    </source>
</evidence>
<feature type="domain" description="DUF4349" evidence="3">
    <location>
        <begin position="120"/>
        <end position="332"/>
    </location>
</feature>
<dbReference type="Pfam" id="PF14257">
    <property type="entry name" value="DUF4349"/>
    <property type="match status" value="1"/>
</dbReference>
<feature type="compositionally biased region" description="Basic and acidic residues" evidence="1">
    <location>
        <begin position="79"/>
        <end position="97"/>
    </location>
</feature>
<feature type="region of interest" description="Disordered" evidence="1">
    <location>
        <begin position="1"/>
        <end position="35"/>
    </location>
</feature>
<evidence type="ECO:0000256" key="2">
    <source>
        <dbReference type="SAM" id="Phobius"/>
    </source>
</evidence>
<protein>
    <submittedName>
        <fullName evidence="4">DUF4349 domain-containing protein</fullName>
    </submittedName>
</protein>
<feature type="transmembrane region" description="Helical" evidence="2">
    <location>
        <begin position="42"/>
        <end position="61"/>
    </location>
</feature>
<evidence type="ECO:0000259" key="3">
    <source>
        <dbReference type="Pfam" id="PF14257"/>
    </source>
</evidence>
<gene>
    <name evidence="4" type="ORF">EDM21_07520</name>
</gene>
<feature type="region of interest" description="Disordered" evidence="1">
    <location>
        <begin position="79"/>
        <end position="113"/>
    </location>
</feature>
<keyword evidence="5" id="KW-1185">Reference proteome</keyword>
<comment type="caution">
    <text evidence="4">The sequence shown here is derived from an EMBL/GenBank/DDBJ whole genome shotgun (WGS) entry which is preliminary data.</text>
</comment>
<dbReference type="InterPro" id="IPR025645">
    <property type="entry name" value="DUF4349"/>
</dbReference>
<feature type="region of interest" description="Disordered" evidence="1">
    <location>
        <begin position="345"/>
        <end position="371"/>
    </location>
</feature>
<dbReference type="EMBL" id="RHLK01000003">
    <property type="protein sequence ID" value="MVO99377.1"/>
    <property type="molecule type" value="Genomic_DNA"/>
</dbReference>
<dbReference type="Proteomes" id="UP000490800">
    <property type="component" value="Unassembled WGS sequence"/>
</dbReference>
<organism evidence="4 5">
    <name type="scientific">Paenibacillus lutrae</name>
    <dbReference type="NCBI Taxonomy" id="2078573"/>
    <lineage>
        <taxon>Bacteria</taxon>
        <taxon>Bacillati</taxon>
        <taxon>Bacillota</taxon>
        <taxon>Bacilli</taxon>
        <taxon>Bacillales</taxon>
        <taxon>Paenibacillaceae</taxon>
        <taxon>Paenibacillus</taxon>
    </lineage>
</organism>
<reference evidence="4 5" key="1">
    <citation type="journal article" date="2019" name="Microorganisms">
        <title>Paenibacillus lutrae sp. nov., A Chitinolytic Species Isolated from A River Otter in Castril Natural Park, Granada, Spain.</title>
        <authorList>
            <person name="Rodriguez M."/>
            <person name="Reina J.C."/>
            <person name="Bejar V."/>
            <person name="Llamas I."/>
        </authorList>
    </citation>
    <scope>NUCLEOTIDE SEQUENCE [LARGE SCALE GENOMIC DNA]</scope>
    <source>
        <strain evidence="4 5">N10</strain>
    </source>
</reference>
<sequence>MEPERRLVVDVENNGSSRGLNMSITEKNQTNPKKRKRFGSSLAVLLMLVILLAGCGSGSSAPDSGNAAAYKAAVTSELSKAKNDSKREGSEFNKEPDSQLAEPDSAAVPSATAPADSLNRKLIYKANLTMEVKNYAQAQTELRNLVAASGAYLLEFTENTSSSEIGGNFTIKVASGEFNSLLDAMEKMNPAKQRNVTSQDVTEEYVDLAARLKAKEVVETRLLSFMEKATKTDELLAFSTELGKVQEEIERIKGRMRFLDQNVELSTIELRMYQPIGGAFVSDGRSPFGQQLAATVNKSIEVLLSVLRGILIMVAALLPIAAASLMVFIPVWFYLRHRRRKAEASRKEVRQAGRDPHFLVKETSEEEKKPE</sequence>
<keyword evidence="2" id="KW-0812">Transmembrane</keyword>
<accession>A0A7X3JYU6</accession>
<feature type="compositionally biased region" description="Polar residues" evidence="1">
    <location>
        <begin position="13"/>
        <end position="31"/>
    </location>
</feature>